<keyword evidence="2" id="KW-0472">Membrane</keyword>
<dbReference type="SMART" id="SM00530">
    <property type="entry name" value="HTH_XRE"/>
    <property type="match status" value="1"/>
</dbReference>
<dbReference type="PANTHER" id="PTHR34475:SF1">
    <property type="entry name" value="CYTOSKELETON PROTEIN RODZ"/>
    <property type="match status" value="1"/>
</dbReference>
<feature type="region of interest" description="Disordered" evidence="1">
    <location>
        <begin position="79"/>
        <end position="104"/>
    </location>
</feature>
<dbReference type="Proteomes" id="UP000825179">
    <property type="component" value="Chromosome"/>
</dbReference>
<dbReference type="AlphaFoldDB" id="F5L9R8"/>
<dbReference type="Proteomes" id="UP000010716">
    <property type="component" value="Unassembled WGS sequence"/>
</dbReference>
<keyword evidence="2" id="KW-1133">Transmembrane helix</keyword>
<evidence type="ECO:0000259" key="3">
    <source>
        <dbReference type="PROSITE" id="PS50943"/>
    </source>
</evidence>
<reference evidence="4 6" key="1">
    <citation type="journal article" date="2011" name="J. Bacteriol.">
        <title>Draft genome sequence of the thermoalkaliphilic Caldalkalibacillus thermarum strain TA2.A1.</title>
        <authorList>
            <person name="Kalamorz F."/>
            <person name="Keis S."/>
            <person name="McMillan D.G."/>
            <person name="Olsson K."/>
            <person name="Stanton J.A."/>
            <person name="Stockwell P."/>
            <person name="Black M.A."/>
            <person name="Klingeman D.M."/>
            <person name="Land M.L."/>
            <person name="Han C.S."/>
            <person name="Martin S.L."/>
            <person name="Becher S.A."/>
            <person name="Peddie C.J."/>
            <person name="Morgan H.W."/>
            <person name="Matthies D."/>
            <person name="Preiss L."/>
            <person name="Meier T."/>
            <person name="Brown S.D."/>
            <person name="Cook G.M."/>
        </authorList>
    </citation>
    <scope>NUCLEOTIDE SEQUENCE [LARGE SCALE GENOMIC DNA]</scope>
    <source>
        <strain evidence="4 6">TA2.A1</strain>
    </source>
</reference>
<dbReference type="SUPFAM" id="SSF47413">
    <property type="entry name" value="lambda repressor-like DNA-binding domains"/>
    <property type="match status" value="1"/>
</dbReference>
<sequence>MSELGRYLKETRKEKKMTLEEIQEVTKIRKRYLEAIEKGEYNALPGAFYARAFIKSYAEALGLNPEQVLEQFSHELPRVPQTPTELVQTPQRKSRRTRRPSSTAGGKWVSNLLFYAFLLLIGFVIYISVVNFINPEAGAPLDDAPGVDSDGEVVSEEEQNGGATETNGQNGKENQSENEPVQQAENAFLEPVLTRGETEGNRTYYTYENATEMIVRLEAANGDVWYSLNDEAAGQEIDQLLLTQGSSKEWDLSSYEQVRFHFGNTPGAQLYINDQPVDLSGLSQVHHIVINFNPAE</sequence>
<reference evidence="5 7" key="2">
    <citation type="journal article" date="2020" name="Extremophiles">
        <title>Genomic analysis of Caldalkalibacillus thermarum TA2.A1 reveals aerobic alkaliphilic metabolism and evolutionary hallmarks linking alkaliphilic bacteria and plant life.</title>
        <authorList>
            <person name="de Jong S.I."/>
            <person name="van den Broek M.A."/>
            <person name="Merkel A.Y."/>
            <person name="de la Torre Cortes P."/>
            <person name="Kalamorz F."/>
            <person name="Cook G.M."/>
            <person name="van Loosdrecht M.C.M."/>
            <person name="McMillan D.G.G."/>
        </authorList>
    </citation>
    <scope>NUCLEOTIDE SEQUENCE [LARGE SCALE GENOMIC DNA]</scope>
    <source>
        <strain evidence="5 7">TA2.A1</strain>
    </source>
</reference>
<dbReference type="InterPro" id="IPR025194">
    <property type="entry name" value="RodZ-like_C"/>
</dbReference>
<reference evidence="5" key="3">
    <citation type="submission" date="2021-08" db="EMBL/GenBank/DDBJ databases">
        <authorList>
            <person name="de Jong S."/>
            <person name="van den Broek M."/>
            <person name="Merkel A."/>
            <person name="de la Torre Cortes P."/>
            <person name="Kalamorz F."/>
            <person name="Cook G."/>
            <person name="van Loosdrecht M."/>
            <person name="McMillan D."/>
        </authorList>
    </citation>
    <scope>NUCLEOTIDE SEQUENCE</scope>
    <source>
        <strain evidence="5">TA2.A1</strain>
    </source>
</reference>
<name>F5L9R8_CALTT</name>
<dbReference type="Pfam" id="PF13413">
    <property type="entry name" value="HTH_25"/>
    <property type="match status" value="1"/>
</dbReference>
<accession>F5L9R8</accession>
<dbReference type="Gene3D" id="1.10.260.40">
    <property type="entry name" value="lambda repressor-like DNA-binding domains"/>
    <property type="match status" value="1"/>
</dbReference>
<dbReference type="OrthoDB" id="9797543at2"/>
<keyword evidence="7" id="KW-1185">Reference proteome</keyword>
<dbReference type="PANTHER" id="PTHR34475">
    <property type="match status" value="1"/>
</dbReference>
<feature type="compositionally biased region" description="Acidic residues" evidence="1">
    <location>
        <begin position="149"/>
        <end position="159"/>
    </location>
</feature>
<feature type="compositionally biased region" description="Polar residues" evidence="1">
    <location>
        <begin position="161"/>
        <end position="181"/>
    </location>
</feature>
<dbReference type="EMBL" id="CP082237">
    <property type="protein sequence ID" value="QZT32960.1"/>
    <property type="molecule type" value="Genomic_DNA"/>
</dbReference>
<evidence type="ECO:0000313" key="5">
    <source>
        <dbReference type="EMBL" id="QZT32960.1"/>
    </source>
</evidence>
<protein>
    <submittedName>
        <fullName evidence="5">DUF4115 domain-containing protein</fullName>
    </submittedName>
    <submittedName>
        <fullName evidence="4">Transcriptional regulator, XRE family</fullName>
    </submittedName>
</protein>
<dbReference type="Pfam" id="PF13464">
    <property type="entry name" value="RodZ_C"/>
    <property type="match status" value="1"/>
</dbReference>
<dbReference type="CDD" id="cd00093">
    <property type="entry name" value="HTH_XRE"/>
    <property type="match status" value="1"/>
</dbReference>
<dbReference type="eggNOG" id="COG1426">
    <property type="taxonomic scope" value="Bacteria"/>
</dbReference>
<proteinExistence type="predicted"/>
<dbReference type="GO" id="GO:0003677">
    <property type="term" value="F:DNA binding"/>
    <property type="evidence" value="ECO:0007669"/>
    <property type="project" value="InterPro"/>
</dbReference>
<dbReference type="PROSITE" id="PS50943">
    <property type="entry name" value="HTH_CROC1"/>
    <property type="match status" value="1"/>
</dbReference>
<evidence type="ECO:0000313" key="4">
    <source>
        <dbReference type="EMBL" id="EGL81917.1"/>
    </source>
</evidence>
<organism evidence="4 6">
    <name type="scientific">Caldalkalibacillus thermarum (strain TA2.A1)</name>
    <dbReference type="NCBI Taxonomy" id="986075"/>
    <lineage>
        <taxon>Bacteria</taxon>
        <taxon>Bacillati</taxon>
        <taxon>Bacillota</taxon>
        <taxon>Bacilli</taxon>
        <taxon>Bacillales</taxon>
        <taxon>Bacillaceae</taxon>
        <taxon>Caldalkalibacillus</taxon>
    </lineage>
</organism>
<dbReference type="RefSeq" id="WP_007505967.1">
    <property type="nucleotide sequence ID" value="NZ_AFCE01000159.1"/>
</dbReference>
<dbReference type="InterPro" id="IPR050400">
    <property type="entry name" value="Bact_Cytoskel_RodZ"/>
</dbReference>
<feature type="transmembrane region" description="Helical" evidence="2">
    <location>
        <begin position="108"/>
        <end position="129"/>
    </location>
</feature>
<feature type="domain" description="HTH cro/C1-type" evidence="3">
    <location>
        <begin position="8"/>
        <end position="68"/>
    </location>
</feature>
<dbReference type="KEGG" id="cthu:HUR95_11525"/>
<dbReference type="InterPro" id="IPR001387">
    <property type="entry name" value="Cro/C1-type_HTH"/>
</dbReference>
<gene>
    <name evidence="4" type="ORF">CathTA2_2573</name>
    <name evidence="5" type="ORF">HUR95_11525</name>
</gene>
<evidence type="ECO:0000313" key="6">
    <source>
        <dbReference type="Proteomes" id="UP000010716"/>
    </source>
</evidence>
<evidence type="ECO:0000256" key="1">
    <source>
        <dbReference type="SAM" id="MobiDB-lite"/>
    </source>
</evidence>
<evidence type="ECO:0000313" key="7">
    <source>
        <dbReference type="Proteomes" id="UP000825179"/>
    </source>
</evidence>
<feature type="region of interest" description="Disordered" evidence="1">
    <location>
        <begin position="143"/>
        <end position="181"/>
    </location>
</feature>
<dbReference type="InterPro" id="IPR010982">
    <property type="entry name" value="Lambda_DNA-bd_dom_sf"/>
</dbReference>
<evidence type="ECO:0000256" key="2">
    <source>
        <dbReference type="SAM" id="Phobius"/>
    </source>
</evidence>
<dbReference type="EMBL" id="AFCE01000159">
    <property type="protein sequence ID" value="EGL81917.1"/>
    <property type="molecule type" value="Genomic_DNA"/>
</dbReference>
<keyword evidence="2" id="KW-0812">Transmembrane</keyword>